<keyword evidence="1" id="KW-1133">Transmembrane helix</keyword>
<feature type="transmembrane region" description="Helical" evidence="1">
    <location>
        <begin position="65"/>
        <end position="87"/>
    </location>
</feature>
<name>A0AA39QMS3_9AGAR</name>
<feature type="transmembrane region" description="Helical" evidence="1">
    <location>
        <begin position="93"/>
        <end position="116"/>
    </location>
</feature>
<sequence>MSNPGTETPNPFTPLAFLDPKLASQFEVSRYLYAATLGGYLWDVAINLGNDYQLLFKHRIRYPTVIYYMSRAFTLSYILTSLVFQAASVPDCGALQLALGICNVLTQTCTSFLFFLRVTAVWHKNRYVFFFFAILWFGVIGGAITVPVGIRGAHIGPTQQCINTQVPNYVQLSAIMPLIFDSCTFVAITYRILLYTSIDETPRGRLRAFFGRDVPIVSRNLLLGGQHYYLVAVCGNIVALVLVRVPGVPTVYRGMCTIPILAVINAMACIVFRKIKFGLITLDGTVMTQTTSTFLAASGLAGNVHRQQSFLLHY</sequence>
<dbReference type="Proteomes" id="UP001175228">
    <property type="component" value="Unassembled WGS sequence"/>
</dbReference>
<reference evidence="2" key="1">
    <citation type="submission" date="2023-06" db="EMBL/GenBank/DDBJ databases">
        <authorList>
            <consortium name="Lawrence Berkeley National Laboratory"/>
            <person name="Ahrendt S."/>
            <person name="Sahu N."/>
            <person name="Indic B."/>
            <person name="Wong-Bajracharya J."/>
            <person name="Merenyi Z."/>
            <person name="Ke H.-M."/>
            <person name="Monk M."/>
            <person name="Kocsube S."/>
            <person name="Drula E."/>
            <person name="Lipzen A."/>
            <person name="Balint B."/>
            <person name="Henrissat B."/>
            <person name="Andreopoulos B."/>
            <person name="Martin F.M."/>
            <person name="Harder C.B."/>
            <person name="Rigling D."/>
            <person name="Ford K.L."/>
            <person name="Foster G.D."/>
            <person name="Pangilinan J."/>
            <person name="Papanicolaou A."/>
            <person name="Barry K."/>
            <person name="LaButti K."/>
            <person name="Viragh M."/>
            <person name="Koriabine M."/>
            <person name="Yan M."/>
            <person name="Riley R."/>
            <person name="Champramary S."/>
            <person name="Plett K.L."/>
            <person name="Tsai I.J."/>
            <person name="Slot J."/>
            <person name="Sipos G."/>
            <person name="Plett J."/>
            <person name="Nagy L.G."/>
            <person name="Grigoriev I.V."/>
        </authorList>
    </citation>
    <scope>NUCLEOTIDE SEQUENCE</scope>
    <source>
        <strain evidence="2">HWK02</strain>
    </source>
</reference>
<dbReference type="AlphaFoldDB" id="A0AA39QMS3"/>
<comment type="caution">
    <text evidence="2">The sequence shown here is derived from an EMBL/GenBank/DDBJ whole genome shotgun (WGS) entry which is preliminary data.</text>
</comment>
<keyword evidence="1" id="KW-0812">Transmembrane</keyword>
<gene>
    <name evidence="2" type="ORF">EDD18DRAFT_303422</name>
</gene>
<dbReference type="EMBL" id="JAUEPU010000002">
    <property type="protein sequence ID" value="KAK0504544.1"/>
    <property type="molecule type" value="Genomic_DNA"/>
</dbReference>
<feature type="transmembrane region" description="Helical" evidence="1">
    <location>
        <begin position="251"/>
        <end position="272"/>
    </location>
</feature>
<organism evidence="2 3">
    <name type="scientific">Armillaria luteobubalina</name>
    <dbReference type="NCBI Taxonomy" id="153913"/>
    <lineage>
        <taxon>Eukaryota</taxon>
        <taxon>Fungi</taxon>
        <taxon>Dikarya</taxon>
        <taxon>Basidiomycota</taxon>
        <taxon>Agaricomycotina</taxon>
        <taxon>Agaricomycetes</taxon>
        <taxon>Agaricomycetidae</taxon>
        <taxon>Agaricales</taxon>
        <taxon>Marasmiineae</taxon>
        <taxon>Physalacriaceae</taxon>
        <taxon>Armillaria</taxon>
    </lineage>
</organism>
<protein>
    <submittedName>
        <fullName evidence="2">Uncharacterized protein</fullName>
    </submittedName>
</protein>
<evidence type="ECO:0000313" key="2">
    <source>
        <dbReference type="EMBL" id="KAK0504544.1"/>
    </source>
</evidence>
<evidence type="ECO:0000256" key="1">
    <source>
        <dbReference type="SAM" id="Phobius"/>
    </source>
</evidence>
<feature type="transmembrane region" description="Helical" evidence="1">
    <location>
        <begin position="228"/>
        <end position="245"/>
    </location>
</feature>
<proteinExistence type="predicted"/>
<keyword evidence="3" id="KW-1185">Reference proteome</keyword>
<feature type="transmembrane region" description="Helical" evidence="1">
    <location>
        <begin position="170"/>
        <end position="193"/>
    </location>
</feature>
<feature type="transmembrane region" description="Helical" evidence="1">
    <location>
        <begin position="128"/>
        <end position="150"/>
    </location>
</feature>
<evidence type="ECO:0000313" key="3">
    <source>
        <dbReference type="Proteomes" id="UP001175228"/>
    </source>
</evidence>
<accession>A0AA39QMS3</accession>
<keyword evidence="1" id="KW-0472">Membrane</keyword>